<evidence type="ECO:0000256" key="4">
    <source>
        <dbReference type="ARBA" id="ARBA00023136"/>
    </source>
</evidence>
<dbReference type="Proteomes" id="UP000248975">
    <property type="component" value="Unassembled WGS sequence"/>
</dbReference>
<protein>
    <submittedName>
        <fullName evidence="7">Type IV secretion system protein VirB8</fullName>
    </submittedName>
</protein>
<keyword evidence="2 5" id="KW-0812">Transmembrane</keyword>
<dbReference type="SUPFAM" id="SSF54427">
    <property type="entry name" value="NTF2-like"/>
    <property type="match status" value="1"/>
</dbReference>
<sequence length="230" mass="25416">MNMKNRKGQPPMEAHGFDVDLILEPRLSARRAWLVAGASGGLSLLLATALILVLPLRETQVFTVLVDRQTGDAENIMRVQPTGIEDQEALKQSLLVSYVSDREGFFLPGIQARLESVQRRSTGPAEESLRLLWSKGGKNKSYPPDVYGPGAEVSVTVRRITFLAPNVAQVRFLKTLRKTKQEAVTQPFVATVEFAFAPKTERSLAHVWENPLGFSVSAYRVDAETLDANP</sequence>
<evidence type="ECO:0000256" key="3">
    <source>
        <dbReference type="ARBA" id="ARBA00022989"/>
    </source>
</evidence>
<dbReference type="CDD" id="cd16424">
    <property type="entry name" value="VirB8"/>
    <property type="match status" value="1"/>
</dbReference>
<dbReference type="EMBL" id="QFQS01000004">
    <property type="protein sequence ID" value="PZQ96162.1"/>
    <property type="molecule type" value="Genomic_DNA"/>
</dbReference>
<gene>
    <name evidence="7" type="ORF">DI533_17145</name>
</gene>
<feature type="domain" description="Bacterial virulence protein VirB8" evidence="6">
    <location>
        <begin position="20"/>
        <end position="224"/>
    </location>
</feature>
<comment type="subcellular location">
    <subcellularLocation>
        <location evidence="1">Membrane</location>
        <topology evidence="1">Single-pass membrane protein</topology>
    </subcellularLocation>
</comment>
<organism evidence="7 8">
    <name type="scientific">Cereibacter sphaeroides</name>
    <name type="common">Rhodobacter sphaeroides</name>
    <dbReference type="NCBI Taxonomy" id="1063"/>
    <lineage>
        <taxon>Bacteria</taxon>
        <taxon>Pseudomonadati</taxon>
        <taxon>Pseudomonadota</taxon>
        <taxon>Alphaproteobacteria</taxon>
        <taxon>Rhodobacterales</taxon>
        <taxon>Paracoccaceae</taxon>
        <taxon>Cereibacter</taxon>
    </lineage>
</organism>
<dbReference type="GO" id="GO:0016020">
    <property type="term" value="C:membrane"/>
    <property type="evidence" value="ECO:0007669"/>
    <property type="project" value="UniProtKB-SubCell"/>
</dbReference>
<evidence type="ECO:0000256" key="5">
    <source>
        <dbReference type="SAM" id="Phobius"/>
    </source>
</evidence>
<dbReference type="InterPro" id="IPR032710">
    <property type="entry name" value="NTF2-like_dom_sf"/>
</dbReference>
<comment type="caution">
    <text evidence="7">The sequence shown here is derived from an EMBL/GenBank/DDBJ whole genome shotgun (WGS) entry which is preliminary data.</text>
</comment>
<dbReference type="Gene3D" id="3.10.450.230">
    <property type="entry name" value="VirB8 protein"/>
    <property type="match status" value="1"/>
</dbReference>
<evidence type="ECO:0000256" key="2">
    <source>
        <dbReference type="ARBA" id="ARBA00022692"/>
    </source>
</evidence>
<feature type="transmembrane region" description="Helical" evidence="5">
    <location>
        <begin position="32"/>
        <end position="54"/>
    </location>
</feature>
<evidence type="ECO:0000313" key="8">
    <source>
        <dbReference type="Proteomes" id="UP000248975"/>
    </source>
</evidence>
<evidence type="ECO:0000313" key="7">
    <source>
        <dbReference type="EMBL" id="PZQ96162.1"/>
    </source>
</evidence>
<keyword evidence="4 5" id="KW-0472">Membrane</keyword>
<dbReference type="Pfam" id="PF04335">
    <property type="entry name" value="VirB8"/>
    <property type="match status" value="1"/>
</dbReference>
<proteinExistence type="predicted"/>
<evidence type="ECO:0000256" key="1">
    <source>
        <dbReference type="ARBA" id="ARBA00004167"/>
    </source>
</evidence>
<reference evidence="7 8" key="1">
    <citation type="submission" date="2017-08" db="EMBL/GenBank/DDBJ databases">
        <title>Infants hospitalized years apart are colonized by the same room-sourced microbial strains.</title>
        <authorList>
            <person name="Brooks B."/>
            <person name="Olm M.R."/>
            <person name="Firek B.A."/>
            <person name="Baker R."/>
            <person name="Thomas B.C."/>
            <person name="Morowitz M.J."/>
            <person name="Banfield J.F."/>
        </authorList>
    </citation>
    <scope>NUCLEOTIDE SEQUENCE [LARGE SCALE GENOMIC DNA]</scope>
    <source>
        <strain evidence="7">S2_003_000_R2_11</strain>
    </source>
</reference>
<name>A0A2W5S543_CERSP</name>
<dbReference type="AlphaFoldDB" id="A0A2W5S543"/>
<dbReference type="InterPro" id="IPR007430">
    <property type="entry name" value="VirB8"/>
</dbReference>
<evidence type="ECO:0000259" key="6">
    <source>
        <dbReference type="Pfam" id="PF04335"/>
    </source>
</evidence>
<accession>A0A2W5S543</accession>
<keyword evidence="3 5" id="KW-1133">Transmembrane helix</keyword>